<dbReference type="CDD" id="cd02062">
    <property type="entry name" value="Nitro_FMN_reductase"/>
    <property type="match status" value="1"/>
</dbReference>
<comment type="caution">
    <text evidence="4">The sequence shown here is derived from an EMBL/GenBank/DDBJ whole genome shotgun (WGS) entry which is preliminary data.</text>
</comment>
<protein>
    <recommendedName>
        <fullName evidence="3">Nitroreductase domain-containing protein</fullName>
    </recommendedName>
</protein>
<dbReference type="Proteomes" id="UP000597444">
    <property type="component" value="Unassembled WGS sequence"/>
</dbReference>
<reference evidence="4" key="1">
    <citation type="submission" date="2020-10" db="EMBL/GenBank/DDBJ databases">
        <title>Taxonomic study of unclassified bacteria belonging to the class Ktedonobacteria.</title>
        <authorList>
            <person name="Yabe S."/>
            <person name="Wang C.M."/>
            <person name="Zheng Y."/>
            <person name="Sakai Y."/>
            <person name="Cavaletti L."/>
            <person name="Monciardini P."/>
            <person name="Donadio S."/>
        </authorList>
    </citation>
    <scope>NUCLEOTIDE SEQUENCE</scope>
    <source>
        <strain evidence="4">ID150040</strain>
    </source>
</reference>
<keyword evidence="5" id="KW-1185">Reference proteome</keyword>
<dbReference type="PANTHER" id="PTHR43673">
    <property type="entry name" value="NAD(P)H NITROREDUCTASE YDGI-RELATED"/>
    <property type="match status" value="1"/>
</dbReference>
<gene>
    <name evidence="4" type="ORF">KSF_072830</name>
</gene>
<organism evidence="4 5">
    <name type="scientific">Reticulibacter mediterranei</name>
    <dbReference type="NCBI Taxonomy" id="2778369"/>
    <lineage>
        <taxon>Bacteria</taxon>
        <taxon>Bacillati</taxon>
        <taxon>Chloroflexota</taxon>
        <taxon>Ktedonobacteria</taxon>
        <taxon>Ktedonobacterales</taxon>
        <taxon>Reticulibacteraceae</taxon>
        <taxon>Reticulibacter</taxon>
    </lineage>
</organism>
<dbReference type="Pfam" id="PF00881">
    <property type="entry name" value="Nitroreductase"/>
    <property type="match status" value="1"/>
</dbReference>
<comment type="similarity">
    <text evidence="1">Belongs to the nitroreductase family.</text>
</comment>
<dbReference type="GO" id="GO:0016491">
    <property type="term" value="F:oxidoreductase activity"/>
    <property type="evidence" value="ECO:0007669"/>
    <property type="project" value="UniProtKB-KW"/>
</dbReference>
<dbReference type="PANTHER" id="PTHR43673:SF10">
    <property type="entry name" value="NADH DEHYDROGENASE_NAD(P)H NITROREDUCTASE XCC3605-RELATED"/>
    <property type="match status" value="1"/>
</dbReference>
<evidence type="ECO:0000259" key="3">
    <source>
        <dbReference type="Pfam" id="PF00881"/>
    </source>
</evidence>
<dbReference type="AlphaFoldDB" id="A0A8J3IRL0"/>
<dbReference type="InterPro" id="IPR000415">
    <property type="entry name" value="Nitroreductase-like"/>
</dbReference>
<name>A0A8J3IRL0_9CHLR</name>
<evidence type="ECO:0000256" key="1">
    <source>
        <dbReference type="ARBA" id="ARBA00007118"/>
    </source>
</evidence>
<dbReference type="Gene3D" id="3.40.109.10">
    <property type="entry name" value="NADH Oxidase"/>
    <property type="match status" value="1"/>
</dbReference>
<keyword evidence="2" id="KW-0560">Oxidoreductase</keyword>
<evidence type="ECO:0000313" key="4">
    <source>
        <dbReference type="EMBL" id="GHO97235.1"/>
    </source>
</evidence>
<dbReference type="InterPro" id="IPR029479">
    <property type="entry name" value="Nitroreductase"/>
</dbReference>
<dbReference type="EMBL" id="BNJK01000001">
    <property type="protein sequence ID" value="GHO97235.1"/>
    <property type="molecule type" value="Genomic_DNA"/>
</dbReference>
<accession>A0A8J3IRL0</accession>
<sequence length="110" mass="12781">MPHLNLSADEVLTTTRAVRKRLDLTRPVEQEVLQECLELAVQAPTGRIRQRWEFVVVTDAEQRRALADVYRRGQMQPEHFSVAHLPGANFSRAGHMKSTHRVYDGLWYRN</sequence>
<evidence type="ECO:0000256" key="2">
    <source>
        <dbReference type="ARBA" id="ARBA00023002"/>
    </source>
</evidence>
<dbReference type="SUPFAM" id="SSF55469">
    <property type="entry name" value="FMN-dependent nitroreductase-like"/>
    <property type="match status" value="1"/>
</dbReference>
<feature type="domain" description="Nitroreductase" evidence="3">
    <location>
        <begin position="15"/>
        <end position="70"/>
    </location>
</feature>
<evidence type="ECO:0000313" key="5">
    <source>
        <dbReference type="Proteomes" id="UP000597444"/>
    </source>
</evidence>
<proteinExistence type="inferred from homology"/>